<dbReference type="Proteomes" id="UP001530400">
    <property type="component" value="Unassembled WGS sequence"/>
</dbReference>
<protein>
    <submittedName>
        <fullName evidence="2">Uncharacterized protein</fullName>
    </submittedName>
</protein>
<accession>A0ABD3NWI5</accession>
<name>A0ABD3NWI5_9STRA</name>
<comment type="caution">
    <text evidence="2">The sequence shown here is derived from an EMBL/GenBank/DDBJ whole genome shotgun (WGS) entry which is preliminary data.</text>
</comment>
<feature type="compositionally biased region" description="Basic and acidic residues" evidence="1">
    <location>
        <begin position="85"/>
        <end position="99"/>
    </location>
</feature>
<evidence type="ECO:0000313" key="3">
    <source>
        <dbReference type="Proteomes" id="UP001530400"/>
    </source>
</evidence>
<organism evidence="2 3">
    <name type="scientific">Cyclotella atomus</name>
    <dbReference type="NCBI Taxonomy" id="382360"/>
    <lineage>
        <taxon>Eukaryota</taxon>
        <taxon>Sar</taxon>
        <taxon>Stramenopiles</taxon>
        <taxon>Ochrophyta</taxon>
        <taxon>Bacillariophyta</taxon>
        <taxon>Coscinodiscophyceae</taxon>
        <taxon>Thalassiosirophycidae</taxon>
        <taxon>Stephanodiscales</taxon>
        <taxon>Stephanodiscaceae</taxon>
        <taxon>Cyclotella</taxon>
    </lineage>
</organism>
<keyword evidence="3" id="KW-1185">Reference proteome</keyword>
<evidence type="ECO:0000313" key="2">
    <source>
        <dbReference type="EMBL" id="KAL3780354.1"/>
    </source>
</evidence>
<evidence type="ECO:0000256" key="1">
    <source>
        <dbReference type="SAM" id="MobiDB-lite"/>
    </source>
</evidence>
<feature type="region of interest" description="Disordered" evidence="1">
    <location>
        <begin position="47"/>
        <end position="99"/>
    </location>
</feature>
<dbReference type="EMBL" id="JALLPJ020000894">
    <property type="protein sequence ID" value="KAL3780354.1"/>
    <property type="molecule type" value="Genomic_DNA"/>
</dbReference>
<proteinExistence type="predicted"/>
<dbReference type="AlphaFoldDB" id="A0ABD3NWI5"/>
<reference evidence="2 3" key="1">
    <citation type="submission" date="2024-10" db="EMBL/GenBank/DDBJ databases">
        <title>Updated reference genomes for cyclostephanoid diatoms.</title>
        <authorList>
            <person name="Roberts W.R."/>
            <person name="Alverson A.J."/>
        </authorList>
    </citation>
    <scope>NUCLEOTIDE SEQUENCE [LARGE SCALE GENOMIC DNA]</scope>
    <source>
        <strain evidence="2 3">AJA010-31</strain>
    </source>
</reference>
<feature type="compositionally biased region" description="Basic residues" evidence="1">
    <location>
        <begin position="62"/>
        <end position="72"/>
    </location>
</feature>
<sequence>MNDLSALHIEDNHDKSALEYAILSEAPLPIVRMLQDAMVMKFKKRKDMDDDAADASQDVKKRQAKRQKRKTGPKFARLVSTASRSSKDGTDEIERLHSC</sequence>
<gene>
    <name evidence="2" type="ORF">ACHAWO_003300</name>
</gene>